<dbReference type="AlphaFoldDB" id="A0A0F3NY24"/>
<dbReference type="EMBL" id="LAOA01000092">
    <property type="protein sequence ID" value="KJV72918.1"/>
    <property type="molecule type" value="Genomic_DNA"/>
</dbReference>
<protein>
    <submittedName>
        <fullName evidence="1">Putative conjugative transfer protein TraH</fullName>
    </submittedName>
</protein>
<accession>A0A0F3NY24</accession>
<dbReference type="Proteomes" id="UP000033671">
    <property type="component" value="Unassembled WGS sequence"/>
</dbReference>
<evidence type="ECO:0000313" key="2">
    <source>
        <dbReference type="Proteomes" id="UP000033671"/>
    </source>
</evidence>
<name>A0A0F3NY24_ORITS</name>
<comment type="caution">
    <text evidence="1">The sequence shown here is derived from an EMBL/GenBank/DDBJ whole genome shotgun (WGS) entry which is preliminary data.</text>
</comment>
<organism evidence="1 2">
    <name type="scientific">Orientia tsutsugamushi str. TA716</name>
    <dbReference type="NCBI Taxonomy" id="1359175"/>
    <lineage>
        <taxon>Bacteria</taxon>
        <taxon>Pseudomonadati</taxon>
        <taxon>Pseudomonadota</taxon>
        <taxon>Alphaproteobacteria</taxon>
        <taxon>Rickettsiales</taxon>
        <taxon>Rickettsiaceae</taxon>
        <taxon>Rickettsieae</taxon>
        <taxon>Orientia</taxon>
    </lineage>
</organism>
<reference evidence="1 2" key="1">
    <citation type="submission" date="2015-01" db="EMBL/GenBank/DDBJ databases">
        <title>Genome Sequencing of Rickettsiales.</title>
        <authorList>
            <person name="Daugherty S.C."/>
            <person name="Su Q."/>
            <person name="Abolude K."/>
            <person name="Beier-Sexton M."/>
            <person name="Carlyon J.A."/>
            <person name="Carter R."/>
            <person name="Day N.P."/>
            <person name="Dumler S.J."/>
            <person name="Dyachenko V."/>
            <person name="Godinez A."/>
            <person name="Kurtti T.J."/>
            <person name="Lichay M."/>
            <person name="Mullins K.E."/>
            <person name="Ott S."/>
            <person name="Pappas-Brown V."/>
            <person name="Paris D.H."/>
            <person name="Patel P."/>
            <person name="Richards A.L."/>
            <person name="Sadzewicz L."/>
            <person name="Sears K."/>
            <person name="Seidman D."/>
            <person name="Sengamalay N."/>
            <person name="Stenos J."/>
            <person name="Tallon L.J."/>
            <person name="Vincent G."/>
            <person name="Fraser C.M."/>
            <person name="Munderloh U."/>
            <person name="Dunning-Hotopp J.C."/>
        </authorList>
    </citation>
    <scope>NUCLEOTIDE SEQUENCE [LARGE SCALE GENOMIC DNA]</scope>
    <source>
        <strain evidence="1 2">TA716</strain>
    </source>
</reference>
<evidence type="ECO:0000313" key="1">
    <source>
        <dbReference type="EMBL" id="KJV72918.1"/>
    </source>
</evidence>
<dbReference type="PATRIC" id="fig|1359175.3.peg.3054"/>
<gene>
    <name evidence="1" type="ORF">OTSTA716_1786</name>
</gene>
<proteinExistence type="predicted"/>
<sequence length="43" mass="4974">MREAVCRDIQSQSGFDYFAAGKKCRNDLAKNKLCDKHKIRIQS</sequence>